<dbReference type="EMBL" id="WOWS01000007">
    <property type="protein sequence ID" value="MUU79638.1"/>
    <property type="molecule type" value="Genomic_DNA"/>
</dbReference>
<evidence type="ECO:0008006" key="4">
    <source>
        <dbReference type="Google" id="ProtNLM"/>
    </source>
</evidence>
<sequence length="146" mass="16656">MKRLITCLLAMFVLSCSSDDDTTNLDLNLLYGQWYRVGLCAEQNSLLLNSNGTFTSYASGAIDCNDPEPDTHKYTGTYEISGDFYYPNEQTRELIIDGTNITVFDFEDPNIKREIIELTETTLVIKVYLDNGNNTIDLYGEYTYEH</sequence>
<gene>
    <name evidence="2" type="ORF">GN138_14395</name>
</gene>
<dbReference type="RefSeq" id="WP_157364699.1">
    <property type="nucleotide sequence ID" value="NZ_WOWS01000007.1"/>
</dbReference>
<evidence type="ECO:0000313" key="2">
    <source>
        <dbReference type="EMBL" id="MUU79638.1"/>
    </source>
</evidence>
<evidence type="ECO:0000256" key="1">
    <source>
        <dbReference type="SAM" id="SignalP"/>
    </source>
</evidence>
<protein>
    <recommendedName>
        <fullName evidence="4">Lipocalin-like domain-containing protein</fullName>
    </recommendedName>
</protein>
<comment type="caution">
    <text evidence="2">The sequence shown here is derived from an EMBL/GenBank/DDBJ whole genome shotgun (WGS) entry which is preliminary data.</text>
</comment>
<name>A0A6L6UBN6_9FLAO</name>
<evidence type="ECO:0000313" key="3">
    <source>
        <dbReference type="Proteomes" id="UP000478208"/>
    </source>
</evidence>
<keyword evidence="1" id="KW-0732">Signal</keyword>
<proteinExistence type="predicted"/>
<dbReference type="Proteomes" id="UP000478208">
    <property type="component" value="Unassembled WGS sequence"/>
</dbReference>
<reference evidence="2 3" key="1">
    <citation type="submission" date="2019-12" db="EMBL/GenBank/DDBJ databases">
        <authorList>
            <person name="Li J."/>
        </authorList>
    </citation>
    <scope>NUCLEOTIDE SEQUENCE [LARGE SCALE GENOMIC DNA]</scope>
    <source>
        <strain evidence="2 3">HL2-2</strain>
    </source>
</reference>
<keyword evidence="3" id="KW-1185">Reference proteome</keyword>
<feature type="chain" id="PRO_5026707505" description="Lipocalin-like domain-containing protein" evidence="1">
    <location>
        <begin position="19"/>
        <end position="146"/>
    </location>
</feature>
<dbReference type="PROSITE" id="PS51257">
    <property type="entry name" value="PROKAR_LIPOPROTEIN"/>
    <property type="match status" value="1"/>
</dbReference>
<accession>A0A6L6UBN6</accession>
<dbReference type="AlphaFoldDB" id="A0A6L6UBN6"/>
<organism evidence="2 3">
    <name type="scientific">Winogradskyella endarachnes</name>
    <dbReference type="NCBI Taxonomy" id="2681965"/>
    <lineage>
        <taxon>Bacteria</taxon>
        <taxon>Pseudomonadati</taxon>
        <taxon>Bacteroidota</taxon>
        <taxon>Flavobacteriia</taxon>
        <taxon>Flavobacteriales</taxon>
        <taxon>Flavobacteriaceae</taxon>
        <taxon>Winogradskyella</taxon>
    </lineage>
</organism>
<feature type="signal peptide" evidence="1">
    <location>
        <begin position="1"/>
        <end position="18"/>
    </location>
</feature>